<reference evidence="2" key="1">
    <citation type="submission" date="2022-11" db="EMBL/GenBank/DDBJ databases">
        <title>Centuries of genome instability and evolution in soft-shell clam transmissible cancer (bioRxiv).</title>
        <authorList>
            <person name="Hart S.F.M."/>
            <person name="Yonemitsu M.A."/>
            <person name="Giersch R.M."/>
            <person name="Beal B.F."/>
            <person name="Arriagada G."/>
            <person name="Davis B.W."/>
            <person name="Ostrander E.A."/>
            <person name="Goff S.P."/>
            <person name="Metzger M.J."/>
        </authorList>
    </citation>
    <scope>NUCLEOTIDE SEQUENCE</scope>
    <source>
        <strain evidence="2">MELC-2E11</strain>
        <tissue evidence="2">Siphon/mantle</tissue>
    </source>
</reference>
<organism evidence="2 3">
    <name type="scientific">Mya arenaria</name>
    <name type="common">Soft-shell clam</name>
    <dbReference type="NCBI Taxonomy" id="6604"/>
    <lineage>
        <taxon>Eukaryota</taxon>
        <taxon>Metazoa</taxon>
        <taxon>Spiralia</taxon>
        <taxon>Lophotrochozoa</taxon>
        <taxon>Mollusca</taxon>
        <taxon>Bivalvia</taxon>
        <taxon>Autobranchia</taxon>
        <taxon>Heteroconchia</taxon>
        <taxon>Euheterodonta</taxon>
        <taxon>Imparidentia</taxon>
        <taxon>Neoheterodontei</taxon>
        <taxon>Myida</taxon>
        <taxon>Myoidea</taxon>
        <taxon>Myidae</taxon>
        <taxon>Mya</taxon>
    </lineage>
</organism>
<protein>
    <submittedName>
        <fullName evidence="2">Uncharacterized protein</fullName>
    </submittedName>
</protein>
<dbReference type="InterPro" id="IPR027417">
    <property type="entry name" value="P-loop_NTPase"/>
</dbReference>
<sequence length="576" mass="66371">METHPLKKETVRNWVGSALGLRSLRDGLYPFVKTNVTEFHSYLKARVQSTCQIKEYTCTKCTIDTLSINHLGNCPHREKKRCLCSARKGGQRVTCLQSNACGQMYECITEEHVHKSPSWERIDVSRWSCDPFAVASCFCNNPDSGDLELTALVNICLNNKYIRAKIQVSTQHLLDKIRHSRNEIFHQFNYEVSTNDMKRYLGTMKKLLQEKDINISPEAKQGVTAITQLMKGEIHIVNEELCDAINDAKKAVTTDLNELKLKLNDVETLSDDFRKLKDDVQKVQNILTEQENSPILKRIYKLEKGHEQHDRRICDIEKWRKEIDRIIRASQNSTLNGNECKEGKELQQAKKKCMLLTFKCHTLESLGSLLLECLSGKITELFIPMRTALRTKYNCQLLDLEVCLYEKDFLDCLDDISQHLKDAFITENVDAFDSLPIENTDFQMYLIDRARNQLDSRDMIFFSFLEESIQETFVDPLFIRNGQHASASDLQQSIKELQKPDENKCLLLTGEQGMGKTEICRTPLYAWVQKTKGKSRTNAVEKTTAQYSYFQNAAQQAVESIEFVIFIPLNKKQTEL</sequence>
<accession>A0ABY7DEL7</accession>
<evidence type="ECO:0000256" key="1">
    <source>
        <dbReference type="SAM" id="Coils"/>
    </source>
</evidence>
<proteinExistence type="predicted"/>
<feature type="coiled-coil region" evidence="1">
    <location>
        <begin position="249"/>
        <end position="293"/>
    </location>
</feature>
<name>A0ABY7DEL7_MYAAR</name>
<dbReference type="Gene3D" id="3.40.50.300">
    <property type="entry name" value="P-loop containing nucleotide triphosphate hydrolases"/>
    <property type="match status" value="1"/>
</dbReference>
<dbReference type="EMBL" id="CP111013">
    <property type="protein sequence ID" value="WAQ95177.1"/>
    <property type="molecule type" value="Genomic_DNA"/>
</dbReference>
<keyword evidence="3" id="KW-1185">Reference proteome</keyword>
<evidence type="ECO:0000313" key="2">
    <source>
        <dbReference type="EMBL" id="WAQ95177.1"/>
    </source>
</evidence>
<keyword evidence="1" id="KW-0175">Coiled coil</keyword>
<evidence type="ECO:0000313" key="3">
    <source>
        <dbReference type="Proteomes" id="UP001164746"/>
    </source>
</evidence>
<dbReference type="Proteomes" id="UP001164746">
    <property type="component" value="Chromosome 2"/>
</dbReference>
<gene>
    <name evidence="2" type="ORF">MAR_027867</name>
</gene>